<dbReference type="EMBL" id="CZQC01000027">
    <property type="protein sequence ID" value="CUS40822.1"/>
    <property type="molecule type" value="Genomic_DNA"/>
</dbReference>
<feature type="transmembrane region" description="Helical" evidence="1">
    <location>
        <begin position="56"/>
        <end position="77"/>
    </location>
</feature>
<gene>
    <name evidence="2" type="ORF">MGWOODY_Tha1720</name>
</gene>
<reference evidence="2" key="1">
    <citation type="submission" date="2015-10" db="EMBL/GenBank/DDBJ databases">
        <authorList>
            <person name="Gilbert D.G."/>
        </authorList>
    </citation>
    <scope>NUCLEOTIDE SEQUENCE</scope>
</reference>
<dbReference type="GO" id="GO:0006508">
    <property type="term" value="P:proteolysis"/>
    <property type="evidence" value="ECO:0007669"/>
    <property type="project" value="UniProtKB-KW"/>
</dbReference>
<organism evidence="2">
    <name type="scientific">hydrothermal vent metagenome</name>
    <dbReference type="NCBI Taxonomy" id="652676"/>
    <lineage>
        <taxon>unclassified sequences</taxon>
        <taxon>metagenomes</taxon>
        <taxon>ecological metagenomes</taxon>
    </lineage>
</organism>
<keyword evidence="1" id="KW-1133">Transmembrane helix</keyword>
<keyword evidence="2" id="KW-0378">Hydrolase</keyword>
<sequence length="151" mass="16593">MDFILQSDIANVLLILGIAVLILESVVLGFSTVVLLFLGLSLLLTGLGMKIGLLDATYVAALWSNTLVTSVLAFTLWKPLRRMQSKVEVQNIDSDFAKETFVITTDVDIRGESTHLYSGIKWKLKSHQPINAGTMVKVVKTDVGVMWVEAL</sequence>
<protein>
    <submittedName>
        <fullName evidence="2">Activity regulator of membrane protease YbbK</fullName>
    </submittedName>
</protein>
<keyword evidence="1" id="KW-0472">Membrane</keyword>
<dbReference type="AlphaFoldDB" id="A0A161KDM8"/>
<keyword evidence="2" id="KW-0645">Protease</keyword>
<evidence type="ECO:0000313" key="2">
    <source>
        <dbReference type="EMBL" id="CUS40822.1"/>
    </source>
</evidence>
<evidence type="ECO:0000256" key="1">
    <source>
        <dbReference type="SAM" id="Phobius"/>
    </source>
</evidence>
<name>A0A161KDM8_9ZZZZ</name>
<accession>A0A161KDM8</accession>
<keyword evidence="1" id="KW-0812">Transmembrane</keyword>
<dbReference type="GO" id="GO:0008233">
    <property type="term" value="F:peptidase activity"/>
    <property type="evidence" value="ECO:0007669"/>
    <property type="project" value="UniProtKB-KW"/>
</dbReference>
<feature type="transmembrane region" description="Helical" evidence="1">
    <location>
        <begin position="12"/>
        <end position="44"/>
    </location>
</feature>
<proteinExistence type="predicted"/>